<dbReference type="CDD" id="cd00075">
    <property type="entry name" value="HATPase"/>
    <property type="match status" value="1"/>
</dbReference>
<dbReference type="Pfam" id="PF02518">
    <property type="entry name" value="HATPase_c"/>
    <property type="match status" value="1"/>
</dbReference>
<organism evidence="11 12">
    <name type="scientific">Candidatus Muproteobacteria bacterium RBG_19FT_COMBO_61_10</name>
    <dbReference type="NCBI Taxonomy" id="1817761"/>
    <lineage>
        <taxon>Bacteria</taxon>
        <taxon>Pseudomonadati</taxon>
        <taxon>Pseudomonadota</taxon>
        <taxon>Candidatus Muproteobacteria</taxon>
    </lineage>
</organism>
<evidence type="ECO:0000259" key="9">
    <source>
        <dbReference type="PROSITE" id="PS50112"/>
    </source>
</evidence>
<dbReference type="EC" id="2.7.13.3" evidence="2"/>
<keyword evidence="7" id="KW-0812">Transmembrane</keyword>
<evidence type="ECO:0000256" key="7">
    <source>
        <dbReference type="SAM" id="Phobius"/>
    </source>
</evidence>
<dbReference type="InterPro" id="IPR003594">
    <property type="entry name" value="HATPase_dom"/>
</dbReference>
<comment type="catalytic activity">
    <reaction evidence="1">
        <text>ATP + protein L-histidine = ADP + protein N-phospho-L-histidine.</text>
        <dbReference type="EC" id="2.7.13.3"/>
    </reaction>
</comment>
<keyword evidence="5" id="KW-0418">Kinase</keyword>
<feature type="domain" description="Histidine kinase" evidence="8">
    <location>
        <begin position="361"/>
        <end position="580"/>
    </location>
</feature>
<feature type="transmembrane region" description="Helical" evidence="7">
    <location>
        <begin position="78"/>
        <end position="104"/>
    </location>
</feature>
<dbReference type="InterPro" id="IPR000700">
    <property type="entry name" value="PAS-assoc_C"/>
</dbReference>
<dbReference type="InterPro" id="IPR035965">
    <property type="entry name" value="PAS-like_dom_sf"/>
</dbReference>
<dbReference type="PANTHER" id="PTHR43711:SF30">
    <property type="entry name" value="HISTIDINE KINASE"/>
    <property type="match status" value="1"/>
</dbReference>
<dbReference type="PROSITE" id="PS50113">
    <property type="entry name" value="PAC"/>
    <property type="match status" value="1"/>
</dbReference>
<dbReference type="Gene3D" id="1.10.287.130">
    <property type="match status" value="1"/>
</dbReference>
<dbReference type="InterPro" id="IPR050736">
    <property type="entry name" value="Sensor_HK_Regulatory"/>
</dbReference>
<protein>
    <recommendedName>
        <fullName evidence="2">histidine kinase</fullName>
        <ecNumber evidence="2">2.7.13.3</ecNumber>
    </recommendedName>
</protein>
<dbReference type="CDD" id="cd00082">
    <property type="entry name" value="HisKA"/>
    <property type="match status" value="1"/>
</dbReference>
<evidence type="ECO:0000256" key="1">
    <source>
        <dbReference type="ARBA" id="ARBA00000085"/>
    </source>
</evidence>
<dbReference type="Gene3D" id="3.30.450.20">
    <property type="entry name" value="PAS domain"/>
    <property type="match status" value="1"/>
</dbReference>
<proteinExistence type="predicted"/>
<dbReference type="SUPFAM" id="SSF55874">
    <property type="entry name" value="ATPase domain of HSP90 chaperone/DNA topoisomerase II/histidine kinase"/>
    <property type="match status" value="1"/>
</dbReference>
<dbReference type="InterPro" id="IPR000014">
    <property type="entry name" value="PAS"/>
</dbReference>
<dbReference type="InterPro" id="IPR036097">
    <property type="entry name" value="HisK_dim/P_sf"/>
</dbReference>
<evidence type="ECO:0000256" key="6">
    <source>
        <dbReference type="ARBA" id="ARBA00023012"/>
    </source>
</evidence>
<dbReference type="PANTHER" id="PTHR43711">
    <property type="entry name" value="TWO-COMPONENT HISTIDINE KINASE"/>
    <property type="match status" value="1"/>
</dbReference>
<dbReference type="InterPro" id="IPR003661">
    <property type="entry name" value="HisK_dim/P_dom"/>
</dbReference>
<dbReference type="PROSITE" id="PS50109">
    <property type="entry name" value="HIS_KIN"/>
    <property type="match status" value="1"/>
</dbReference>
<evidence type="ECO:0000256" key="5">
    <source>
        <dbReference type="ARBA" id="ARBA00022777"/>
    </source>
</evidence>
<keyword evidence="7" id="KW-0472">Membrane</keyword>
<dbReference type="InterPro" id="IPR004358">
    <property type="entry name" value="Sig_transdc_His_kin-like_C"/>
</dbReference>
<dbReference type="CDD" id="cd00130">
    <property type="entry name" value="PAS"/>
    <property type="match status" value="1"/>
</dbReference>
<evidence type="ECO:0000256" key="2">
    <source>
        <dbReference type="ARBA" id="ARBA00012438"/>
    </source>
</evidence>
<evidence type="ECO:0000256" key="3">
    <source>
        <dbReference type="ARBA" id="ARBA00022553"/>
    </source>
</evidence>
<dbReference type="AlphaFoldDB" id="A0A1F6UMJ4"/>
<dbReference type="EMBL" id="MFSV01000065">
    <property type="protein sequence ID" value="OGI58630.1"/>
    <property type="molecule type" value="Genomic_DNA"/>
</dbReference>
<keyword evidence="7" id="KW-1133">Transmembrane helix</keyword>
<dbReference type="SMART" id="SM00387">
    <property type="entry name" value="HATPase_c"/>
    <property type="match status" value="1"/>
</dbReference>
<dbReference type="InterPro" id="IPR005467">
    <property type="entry name" value="His_kinase_dom"/>
</dbReference>
<name>A0A1F6UMJ4_9PROT</name>
<keyword evidence="4" id="KW-0808">Transferase</keyword>
<dbReference type="PROSITE" id="PS50112">
    <property type="entry name" value="PAS"/>
    <property type="match status" value="1"/>
</dbReference>
<evidence type="ECO:0000313" key="12">
    <source>
        <dbReference type="Proteomes" id="UP000177950"/>
    </source>
</evidence>
<dbReference type="Proteomes" id="UP000177950">
    <property type="component" value="Unassembled WGS sequence"/>
</dbReference>
<dbReference type="SUPFAM" id="SSF47384">
    <property type="entry name" value="Homodimeric domain of signal transducing histidine kinase"/>
    <property type="match status" value="1"/>
</dbReference>
<dbReference type="Pfam" id="PF00512">
    <property type="entry name" value="HisKA"/>
    <property type="match status" value="1"/>
</dbReference>
<accession>A0A1F6UMJ4</accession>
<dbReference type="Gene3D" id="3.30.565.10">
    <property type="entry name" value="Histidine kinase-like ATPase, C-terminal domain"/>
    <property type="match status" value="1"/>
</dbReference>
<evidence type="ECO:0000256" key="4">
    <source>
        <dbReference type="ARBA" id="ARBA00022679"/>
    </source>
</evidence>
<evidence type="ECO:0000259" key="10">
    <source>
        <dbReference type="PROSITE" id="PS50113"/>
    </source>
</evidence>
<dbReference type="Pfam" id="PF13426">
    <property type="entry name" value="PAS_9"/>
    <property type="match status" value="1"/>
</dbReference>
<keyword evidence="3" id="KW-0597">Phosphoprotein</keyword>
<keyword evidence="6" id="KW-0902">Two-component regulatory system</keyword>
<evidence type="ECO:0000313" key="11">
    <source>
        <dbReference type="EMBL" id="OGI58630.1"/>
    </source>
</evidence>
<sequence length="592" mass="65072">MEAQSLLNEQVKLLFAALPMGMLAGLVNAAILVFVIWGVIDGSVLIAWYAILSLVTLVRFGLVYAYRRARPSPGQAAYWARLFTLGTAFSGVVWGSAGVFLFPAQLEHQIFIIFVLTGMTAGAVVSFSALWQVGLLFIVLTLTPLSARLLMQEQTMHMAMGLMALLFMVLMALTTRSMYQTTLTSLKLRFENSDLVGVLGQGKAATEALNLELQREIDERSRVEEGLRDSEARMRTLIESVPDGIVTISDQGLLESMNPAAESIFGRKAEELIGRHFNSLMPESQRDDYDDYVRAHLGLGNGKAIGFGLEITGQRKDGSEFPMELGISHMWLERRHLFIGIVRDISERREIERMKNQFLATVNHELRTPLTSVLGSLGLLSEGIAGELSERGRSLLDITRNNVQRLVRLIGNILDMDDIQSGRMRMDFRPVVLGRLVEQAVEDQRMPAASAGVHVELRNDAPRGLVYADGERILQTLNHLLSNALKFSPRGGTLAVDLESVNGWLCVTVADQGPGVPAEFHEQIFQPFSHAATGDADVRSGAGLGLSIARAIVEQHAGTIGYKPGPQSGARFYFELPELHNIALESPTHAPE</sequence>
<dbReference type="SMART" id="SM00091">
    <property type="entry name" value="PAS"/>
    <property type="match status" value="1"/>
</dbReference>
<dbReference type="InterPro" id="IPR036890">
    <property type="entry name" value="HATPase_C_sf"/>
</dbReference>
<feature type="domain" description="PAS" evidence="9">
    <location>
        <begin position="230"/>
        <end position="285"/>
    </location>
</feature>
<feature type="domain" description="PAC" evidence="10">
    <location>
        <begin position="307"/>
        <end position="357"/>
    </location>
</feature>
<dbReference type="GO" id="GO:0000155">
    <property type="term" value="F:phosphorelay sensor kinase activity"/>
    <property type="evidence" value="ECO:0007669"/>
    <property type="project" value="InterPro"/>
</dbReference>
<feature type="transmembrane region" description="Helical" evidence="7">
    <location>
        <begin position="46"/>
        <end position="66"/>
    </location>
</feature>
<feature type="transmembrane region" description="Helical" evidence="7">
    <location>
        <begin position="12"/>
        <end position="40"/>
    </location>
</feature>
<feature type="transmembrane region" description="Helical" evidence="7">
    <location>
        <begin position="110"/>
        <end position="143"/>
    </location>
</feature>
<dbReference type="NCBIfam" id="TIGR00229">
    <property type="entry name" value="sensory_box"/>
    <property type="match status" value="1"/>
</dbReference>
<gene>
    <name evidence="11" type="ORF">A2V58_05730</name>
</gene>
<reference evidence="11 12" key="1">
    <citation type="journal article" date="2016" name="Nat. Commun.">
        <title>Thousands of microbial genomes shed light on interconnected biogeochemical processes in an aquifer system.</title>
        <authorList>
            <person name="Anantharaman K."/>
            <person name="Brown C.T."/>
            <person name="Hug L.A."/>
            <person name="Sharon I."/>
            <person name="Castelle C.J."/>
            <person name="Probst A.J."/>
            <person name="Thomas B.C."/>
            <person name="Singh A."/>
            <person name="Wilkins M.J."/>
            <person name="Karaoz U."/>
            <person name="Brodie E.L."/>
            <person name="Williams K.H."/>
            <person name="Hubbard S.S."/>
            <person name="Banfield J.F."/>
        </authorList>
    </citation>
    <scope>NUCLEOTIDE SEQUENCE [LARGE SCALE GENOMIC DNA]</scope>
</reference>
<comment type="caution">
    <text evidence="11">The sequence shown here is derived from an EMBL/GenBank/DDBJ whole genome shotgun (WGS) entry which is preliminary data.</text>
</comment>
<dbReference type="SUPFAM" id="SSF55785">
    <property type="entry name" value="PYP-like sensor domain (PAS domain)"/>
    <property type="match status" value="1"/>
</dbReference>
<dbReference type="PRINTS" id="PR00344">
    <property type="entry name" value="BCTRLSENSOR"/>
</dbReference>
<dbReference type="SMART" id="SM00388">
    <property type="entry name" value="HisKA"/>
    <property type="match status" value="1"/>
</dbReference>
<evidence type="ECO:0000259" key="8">
    <source>
        <dbReference type="PROSITE" id="PS50109"/>
    </source>
</evidence>
<feature type="transmembrane region" description="Helical" evidence="7">
    <location>
        <begin position="155"/>
        <end position="173"/>
    </location>
</feature>